<feature type="region of interest" description="Disordered" evidence="1">
    <location>
        <begin position="1"/>
        <end position="25"/>
    </location>
</feature>
<evidence type="ECO:0000313" key="3">
    <source>
        <dbReference type="Proteomes" id="UP000283634"/>
    </source>
</evidence>
<evidence type="ECO:0000313" key="2">
    <source>
        <dbReference type="EMBL" id="RNE97135.1"/>
    </source>
</evidence>
<reference evidence="2 3" key="1">
    <citation type="journal article" date="2018" name="BMC Genomics">
        <title>Genomic comparison of Trypanosoma conorhini and Trypanosoma rangeli to Trypanosoma cruzi strains of high and low virulence.</title>
        <authorList>
            <person name="Bradwell K.R."/>
            <person name="Koparde V.N."/>
            <person name="Matveyev A.V."/>
            <person name="Serrano M.G."/>
            <person name="Alves J.M."/>
            <person name="Parikh H."/>
            <person name="Huang B."/>
            <person name="Lee V."/>
            <person name="Espinosa-Alvarez O."/>
            <person name="Ortiz P.A."/>
            <person name="Costa-Martins A.G."/>
            <person name="Teixeira M.M."/>
            <person name="Buck G.A."/>
        </authorList>
    </citation>
    <scope>NUCLEOTIDE SEQUENCE [LARGE SCALE GENOMIC DNA]</scope>
    <source>
        <strain evidence="2 3">AM80</strain>
    </source>
</reference>
<protein>
    <submittedName>
        <fullName evidence="2">Uncharacterized protein</fullName>
    </submittedName>
</protein>
<name>A0A3R7KB49_TRYRA</name>
<dbReference type="Proteomes" id="UP000283634">
    <property type="component" value="Unassembled WGS sequence"/>
</dbReference>
<sequence>IGSDTAMVLGAEPQRPPTNPVQPPALATWKPLTLRRRALISPRDPGGVSRPQPTAVASAPAQGSFSNPTPETPPAPFLPPSTAPRRWEWTHCRLDRGEQYRSAETLTSRSRPLGWGGDPALA</sequence>
<dbReference type="GeneID" id="40333435"/>
<gene>
    <name evidence="2" type="ORF">TraAM80_09502</name>
</gene>
<feature type="non-terminal residue" evidence="2">
    <location>
        <position position="1"/>
    </location>
</feature>
<dbReference type="AlphaFoldDB" id="A0A3R7KB49"/>
<comment type="caution">
    <text evidence="2">The sequence shown here is derived from an EMBL/GenBank/DDBJ whole genome shotgun (WGS) entry which is preliminary data.</text>
</comment>
<feature type="compositionally biased region" description="Basic and acidic residues" evidence="1">
    <location>
        <begin position="85"/>
        <end position="101"/>
    </location>
</feature>
<feature type="region of interest" description="Disordered" evidence="1">
    <location>
        <begin position="38"/>
        <end position="122"/>
    </location>
</feature>
<proteinExistence type="predicted"/>
<accession>A0A3R7KB49</accession>
<dbReference type="EMBL" id="MKGL01000597">
    <property type="protein sequence ID" value="RNE97135.1"/>
    <property type="molecule type" value="Genomic_DNA"/>
</dbReference>
<evidence type="ECO:0000256" key="1">
    <source>
        <dbReference type="SAM" id="MobiDB-lite"/>
    </source>
</evidence>
<feature type="compositionally biased region" description="Pro residues" evidence="1">
    <location>
        <begin position="70"/>
        <end position="82"/>
    </location>
</feature>
<keyword evidence="3" id="KW-1185">Reference proteome</keyword>
<feature type="compositionally biased region" description="Pro residues" evidence="1">
    <location>
        <begin position="14"/>
        <end position="23"/>
    </location>
</feature>
<dbReference type="RefSeq" id="XP_029233977.1">
    <property type="nucleotide sequence ID" value="XM_029386181.1"/>
</dbReference>
<organism evidence="2 3">
    <name type="scientific">Trypanosoma rangeli</name>
    <dbReference type="NCBI Taxonomy" id="5698"/>
    <lineage>
        <taxon>Eukaryota</taxon>
        <taxon>Discoba</taxon>
        <taxon>Euglenozoa</taxon>
        <taxon>Kinetoplastea</taxon>
        <taxon>Metakinetoplastina</taxon>
        <taxon>Trypanosomatida</taxon>
        <taxon>Trypanosomatidae</taxon>
        <taxon>Trypanosoma</taxon>
        <taxon>Herpetosoma</taxon>
    </lineage>
</organism>